<dbReference type="GO" id="GO:0015074">
    <property type="term" value="P:DNA integration"/>
    <property type="evidence" value="ECO:0007669"/>
    <property type="project" value="InterPro"/>
</dbReference>
<evidence type="ECO:0000256" key="1">
    <source>
        <dbReference type="SAM" id="MobiDB-lite"/>
    </source>
</evidence>
<dbReference type="InterPro" id="IPR039537">
    <property type="entry name" value="Retrotran_Ty1/copia-like"/>
</dbReference>
<dbReference type="GO" id="GO:0003676">
    <property type="term" value="F:nucleic acid binding"/>
    <property type="evidence" value="ECO:0007669"/>
    <property type="project" value="InterPro"/>
</dbReference>
<evidence type="ECO:0000313" key="3">
    <source>
        <dbReference type="EMBL" id="GFB06765.1"/>
    </source>
</evidence>
<reference evidence="3" key="1">
    <citation type="journal article" date="2019" name="Sci. Rep.">
        <title>Draft genome of Tanacetum cinerariifolium, the natural source of mosquito coil.</title>
        <authorList>
            <person name="Yamashiro T."/>
            <person name="Shiraishi A."/>
            <person name="Satake H."/>
            <person name="Nakayama K."/>
        </authorList>
    </citation>
    <scope>NUCLEOTIDE SEQUENCE</scope>
</reference>
<feature type="region of interest" description="Disordered" evidence="1">
    <location>
        <begin position="144"/>
        <end position="169"/>
    </location>
</feature>
<dbReference type="PROSITE" id="PS50994">
    <property type="entry name" value="INTEGRASE"/>
    <property type="match status" value="1"/>
</dbReference>
<sequence length="169" mass="19025">MISLGPFLGYGDLVQGNVMINRVYYVEGLNHNLFSVGQFCDPDLEVAFRKSTCFVRDLQGNDLLTAKRSSFKSKAVPSSKGRLNLLHMNLCGPMRDETPEVLKDFLTMIQRNIQAPVITVRTDRGTEFLNKTLNAFFKEEGIEHQTSTARTPEQNGVVKRRSRTLVEAA</sequence>
<dbReference type="EMBL" id="BKCJ010545029">
    <property type="protein sequence ID" value="GFB06765.1"/>
    <property type="molecule type" value="Genomic_DNA"/>
</dbReference>
<dbReference type="InterPro" id="IPR001584">
    <property type="entry name" value="Integrase_cat-core"/>
</dbReference>
<dbReference type="InterPro" id="IPR036397">
    <property type="entry name" value="RNaseH_sf"/>
</dbReference>
<proteinExistence type="predicted"/>
<gene>
    <name evidence="3" type="ORF">Tci_678736</name>
</gene>
<dbReference type="SUPFAM" id="SSF53098">
    <property type="entry name" value="Ribonuclease H-like"/>
    <property type="match status" value="1"/>
</dbReference>
<dbReference type="AlphaFoldDB" id="A0A699KUD3"/>
<dbReference type="PANTHER" id="PTHR42648:SF21">
    <property type="entry name" value="CYSTEINE-RICH RLK (RECEPTOR-LIKE PROTEIN KINASE) 8"/>
    <property type="match status" value="1"/>
</dbReference>
<feature type="compositionally biased region" description="Polar residues" evidence="1">
    <location>
        <begin position="144"/>
        <end position="154"/>
    </location>
</feature>
<name>A0A699KUD3_TANCI</name>
<dbReference type="PANTHER" id="PTHR42648">
    <property type="entry name" value="TRANSPOSASE, PUTATIVE-RELATED"/>
    <property type="match status" value="1"/>
</dbReference>
<organism evidence="3">
    <name type="scientific">Tanacetum cinerariifolium</name>
    <name type="common">Dalmatian daisy</name>
    <name type="synonym">Chrysanthemum cinerariifolium</name>
    <dbReference type="NCBI Taxonomy" id="118510"/>
    <lineage>
        <taxon>Eukaryota</taxon>
        <taxon>Viridiplantae</taxon>
        <taxon>Streptophyta</taxon>
        <taxon>Embryophyta</taxon>
        <taxon>Tracheophyta</taxon>
        <taxon>Spermatophyta</taxon>
        <taxon>Magnoliopsida</taxon>
        <taxon>eudicotyledons</taxon>
        <taxon>Gunneridae</taxon>
        <taxon>Pentapetalae</taxon>
        <taxon>asterids</taxon>
        <taxon>campanulids</taxon>
        <taxon>Asterales</taxon>
        <taxon>Asteraceae</taxon>
        <taxon>Asteroideae</taxon>
        <taxon>Anthemideae</taxon>
        <taxon>Anthemidinae</taxon>
        <taxon>Tanacetum</taxon>
    </lineage>
</organism>
<accession>A0A699KUD3</accession>
<dbReference type="InterPro" id="IPR012337">
    <property type="entry name" value="RNaseH-like_sf"/>
</dbReference>
<protein>
    <submittedName>
        <fullName evidence="3">Putative ribonuclease H-like domain-containing protein</fullName>
    </submittedName>
</protein>
<evidence type="ECO:0000259" key="2">
    <source>
        <dbReference type="PROSITE" id="PS50994"/>
    </source>
</evidence>
<feature type="domain" description="Integrase catalytic" evidence="2">
    <location>
        <begin position="119"/>
        <end position="169"/>
    </location>
</feature>
<comment type="caution">
    <text evidence="3">The sequence shown here is derived from an EMBL/GenBank/DDBJ whole genome shotgun (WGS) entry which is preliminary data.</text>
</comment>
<dbReference type="Gene3D" id="3.30.420.10">
    <property type="entry name" value="Ribonuclease H-like superfamily/Ribonuclease H"/>
    <property type="match status" value="1"/>
</dbReference>